<feature type="compositionally biased region" description="Basic residues" evidence="6">
    <location>
        <begin position="371"/>
        <end position="389"/>
    </location>
</feature>
<evidence type="ECO:0000256" key="2">
    <source>
        <dbReference type="ARBA" id="ARBA00022761"/>
    </source>
</evidence>
<keyword evidence="1" id="KW-0732">Signal</keyword>
<evidence type="ECO:0000256" key="3">
    <source>
        <dbReference type="ARBA" id="ARBA00023157"/>
    </source>
</evidence>
<organism evidence="8">
    <name type="scientific">Timema poppense</name>
    <name type="common">Walking stick</name>
    <dbReference type="NCBI Taxonomy" id="170557"/>
    <lineage>
        <taxon>Eukaryota</taxon>
        <taxon>Metazoa</taxon>
        <taxon>Ecdysozoa</taxon>
        <taxon>Arthropoda</taxon>
        <taxon>Hexapoda</taxon>
        <taxon>Insecta</taxon>
        <taxon>Pterygota</taxon>
        <taxon>Neoptera</taxon>
        <taxon>Polyneoptera</taxon>
        <taxon>Phasmatodea</taxon>
        <taxon>Timematodea</taxon>
        <taxon>Timematoidea</taxon>
        <taxon>Timematidae</taxon>
        <taxon>Timema</taxon>
    </lineage>
</organism>
<dbReference type="EMBL" id="OD000885">
    <property type="protein sequence ID" value="CAD7399677.1"/>
    <property type="molecule type" value="Genomic_DNA"/>
</dbReference>
<protein>
    <recommendedName>
        <fullName evidence="7">Vitellogenin domain-containing protein</fullName>
    </recommendedName>
</protein>
<dbReference type="InterPro" id="IPR015255">
    <property type="entry name" value="Vitellinogen_open_b-sht"/>
</dbReference>
<dbReference type="Gene3D" id="2.30.230.10">
    <property type="entry name" value="Lipovitellin, beta-sheet shell regions, chain A"/>
    <property type="match status" value="1"/>
</dbReference>
<feature type="region of interest" description="Disordered" evidence="6">
    <location>
        <begin position="339"/>
        <end position="401"/>
    </location>
</feature>
<dbReference type="Pfam" id="PF01347">
    <property type="entry name" value="Vitellogenin_N"/>
    <property type="match status" value="1"/>
</dbReference>
<dbReference type="InterPro" id="IPR015819">
    <property type="entry name" value="Lipid_transp_b-sht_shell"/>
</dbReference>
<dbReference type="GO" id="GO:0005319">
    <property type="term" value="F:lipid transporter activity"/>
    <property type="evidence" value="ECO:0007669"/>
    <property type="project" value="InterPro"/>
</dbReference>
<dbReference type="SMART" id="SM00638">
    <property type="entry name" value="LPD_N"/>
    <property type="match status" value="1"/>
</dbReference>
<dbReference type="InterPro" id="IPR050733">
    <property type="entry name" value="Vitellogenin/Apolipophorin"/>
</dbReference>
<gene>
    <name evidence="8" type="ORF">TPSB3V08_LOCUS2269</name>
</gene>
<accession>A0A7R9CNC9</accession>
<dbReference type="InterPro" id="IPR011030">
    <property type="entry name" value="Lipovitellin_superhlx_dom"/>
</dbReference>
<sequence length="1534" mass="173236">MLLVLVRVCDFECSGARPRPGQLGHEGNDLDDWEINFIQGVLGHLQLDLTNRNAGDSADANVDHARGRDRLSSVADPVYKVMEDSLMGRCEVLYEISQLPKSYTNTNPDWLPMFQICGSREFLEITKTFNYSNCESSSEYHFGLPSSLNCNPSSNQCGNFWKRTFVNRVIGCGDRHDMLILGSISSSRQIVNLHLHENSEASINSYLNISLASIKSLSRYFALPTKTILIKPLKYHHTSQPAREESHAREKSTEGAWWAWLPLPPPGLFSKLLLVIWVTSRVPTPSLLLPFLSFLPPILPVLYGHGCSFGCYILGCFASISTHSTVDLEKVLSYSIPTKPPSPSWNSKYPESSESDEKEKNKTPSKPKSNINHKSRRERRSQHSSKHHTVVNIEDSSEENGKTNQCLLPFQYLDSSPHRLFTPFSLARKSSQSESFFVQQMKELVNDIVSDLDATQPIPDKMTLEKLTLAVELCRDMNMEDLKKASAYFIEGVSPIKKIHLVESKTMRDIIVMCGTEASFTILKLWIEQKKLEGESAASAIASAPAHFRSPTPELLHMFYEMIRSSAVQEYQQLLISSVLAFSNLLRVACVDDNVKQAQYSVHMIQKPCTKDQASRYISFLEGYKKKSSTLRRVYITALGNTGLPAVLPLLKAIVNDTKASSYLRSSAVFSMKYLAFQEPSKLVSTLLAIYHSRDYPVVVRISAVSLLFFTCPELSVWQRLAIATWYEPNLALVSFVRSSLETLAQLEDPHYNQMSRNAASALHLSKPLSLGLDHAYNLVRTSSTLKLESVVIEQWSWQRGLDLTTLYYRRTSRLAGLSRLNLEGEWKNHPQYTTTGIKTLISLSLAIQSNTRVTPQTMWPPNQEFGRLNLEEVNPHLCGGRVENYLGKSPNQDLNLDLPYLSSLAQHEISALANYTTETELNIANTDRFLTVLQEVVFPSDDITQTRPPIRDLKKSTKWIHDTLKIAPRILPHLEGDLHVKLNHLQERILPFDKKLQVDLARAGRKLVEKMKQGLDFHFQKIDQSQFVMSTTTELGFPMTFQISVPWVIQMVGQTNLSQDNMQFGLDISIMGSSQLIADVSFYTEWDNTVHLAASYGVNFMQIPSFQMNARLDKPKSNLFLDLNLKTQEHDYVIAPSATANNNELEITNIPGEFLFLAEDDSQYTNSDDMLTTEYGQQIAPTNDSLYNVPETTTDEVGLETVGNENISEFALEISTPMTVQDTDSSVWSQELEIPAEYSAEHDATNETDVYEELFEDIVKYSRNDGAYLGEFNASVVDPFGDLVNENSYKYLLEQVFVGMKSGRAYVVGVNVTVNCSEPLVYSGFWTYAWGPAQLMHKMGFFINSDNPSYRVSFTSSVLKPFFPVMDTSQMISGNFLTKIAADYMYWRNETKYQVSLKQWVLPMTASHFHNPDYWLQFGGTTRQVVTRIGHDLECCHYGFFPDDWRQFGSSTRIYRDLEALNIGSKSVLDAHADDDSISVDFVKRKKSVENTGHGERLHQLCFVGANVLTFHDVCSLRLLSRLGPAAIGTSIL</sequence>
<dbReference type="Pfam" id="PF09172">
    <property type="entry name" value="Vit_open_b-sht"/>
    <property type="match status" value="1"/>
</dbReference>
<evidence type="ECO:0000256" key="5">
    <source>
        <dbReference type="PROSITE-ProRule" id="PRU00557"/>
    </source>
</evidence>
<dbReference type="Gene3D" id="1.25.10.20">
    <property type="entry name" value="Vitellinogen, superhelical"/>
    <property type="match status" value="1"/>
</dbReference>
<evidence type="ECO:0000259" key="7">
    <source>
        <dbReference type="PROSITE" id="PS51211"/>
    </source>
</evidence>
<keyword evidence="4" id="KW-0325">Glycoprotein</keyword>
<dbReference type="InterPro" id="IPR001747">
    <property type="entry name" value="Vitellogenin_N"/>
</dbReference>
<dbReference type="PANTHER" id="PTHR23345:SF15">
    <property type="entry name" value="VITELLOGENIN 1-RELATED"/>
    <property type="match status" value="1"/>
</dbReference>
<evidence type="ECO:0000313" key="8">
    <source>
        <dbReference type="EMBL" id="CAD7399677.1"/>
    </source>
</evidence>
<dbReference type="PANTHER" id="PTHR23345">
    <property type="entry name" value="VITELLOGENIN-RELATED"/>
    <property type="match status" value="1"/>
</dbReference>
<feature type="domain" description="Vitellogenin" evidence="7">
    <location>
        <begin position="29"/>
        <end position="812"/>
    </location>
</feature>
<evidence type="ECO:0000256" key="1">
    <source>
        <dbReference type="ARBA" id="ARBA00022729"/>
    </source>
</evidence>
<dbReference type="SUPFAM" id="SSF48431">
    <property type="entry name" value="Lipovitellin-phosvitin complex, superhelical domain"/>
    <property type="match status" value="1"/>
</dbReference>
<keyword evidence="2" id="KW-0758">Storage protein</keyword>
<reference evidence="8" key="1">
    <citation type="submission" date="2020-11" db="EMBL/GenBank/DDBJ databases">
        <authorList>
            <person name="Tran Van P."/>
        </authorList>
    </citation>
    <scope>NUCLEOTIDE SEQUENCE</scope>
</reference>
<evidence type="ECO:0000256" key="4">
    <source>
        <dbReference type="ARBA" id="ARBA00023180"/>
    </source>
</evidence>
<evidence type="ECO:0000256" key="6">
    <source>
        <dbReference type="SAM" id="MobiDB-lite"/>
    </source>
</evidence>
<dbReference type="SUPFAM" id="SSF56968">
    <property type="entry name" value="Lipovitellin-phosvitin complex, beta-sheet shell regions"/>
    <property type="match status" value="1"/>
</dbReference>
<comment type="caution">
    <text evidence="5">Lacks conserved residue(s) required for the propagation of feature annotation.</text>
</comment>
<keyword evidence="3" id="KW-1015">Disulfide bond</keyword>
<name>A0A7R9CNC9_TIMPO</name>
<dbReference type="InterPro" id="IPR015816">
    <property type="entry name" value="Vitellinogen_b-sht_N"/>
</dbReference>
<dbReference type="PROSITE" id="PS51211">
    <property type="entry name" value="VITELLOGENIN"/>
    <property type="match status" value="1"/>
</dbReference>
<dbReference type="GO" id="GO:0045735">
    <property type="term" value="F:nutrient reservoir activity"/>
    <property type="evidence" value="ECO:0007669"/>
    <property type="project" value="UniProtKB-KW"/>
</dbReference>
<proteinExistence type="predicted"/>